<evidence type="ECO:0000259" key="5">
    <source>
        <dbReference type="Pfam" id="PF21466"/>
    </source>
</evidence>
<dbReference type="EMBL" id="CP019791">
    <property type="protein sequence ID" value="AQT69519.1"/>
    <property type="molecule type" value="Genomic_DNA"/>
</dbReference>
<dbReference type="AlphaFoldDB" id="A0A1U9NNQ0"/>
<feature type="domain" description="Glycosyl hydrolase 101 beta-sandwich" evidence="2">
    <location>
        <begin position="538"/>
        <end position="634"/>
    </location>
</feature>
<sequence length="1163" mass="130040">MGAKWLSILVMPTKFLLIMEYEMTVISLKKCISMFFLLTAICQVSASGAVIRSKDMAVTVSDNFPQVVKYQWLDNGAAINGQDEDLAKVLINGSGYQPAVQSSAKGDTVHYTMDIEPISVKILAELSVEGPVLKFEVTDIQENGDTLVKTFEIPDHNLITGRSSQKNVKLAVNNLAGGESFLELSSAQIAAKPSTATYAILTTDDLAASIENNTIVTWHRYKYQTTGSGNDKQFAIWNNKWIWREIDTETVELPWCKVIITRDRNGDDLIGWQDGAIAYRDIQQDRFGAETIQSSISHVAMNFASVGQNPFLRILDNVKKLSHYIDGFGQTVLLKGYASEGHDSGHPDYGNINEKAGGAEDMQFLCEKAKEYNAMIGVHINHTEAYPEARAFSEELVTDQPGWRWLDQSWKIDRKADTLSGNLYDRLVELKGKIPDLSYVYVDVYFGIDWVAHKLGSKLNELGWPIWTEYPNYLGTYSIWSHHKTSPRSIYRFIHNSDKDVFGYDPVLMGYDHTGFMGWDSGGYEKNIHEVVELFYTKNLPTKYMQNFELLKLSDTEAVFSGGLISKREGQSTNIYKDGRLIFSNDRVFIPWDPVGESKIYHWNGSGGASSWILPASWSGLKNVKLYKLTDLGRVFVDEIAVDDGSIVINAKAETPYVVYKKSAPAQKVEWSEGSVVKDMGFDSHGFDYWNVSSPAADNDHVTISNDENGQTYLHIEGNTGAAAKVRQKIVGLEGGKTYTASVWTQVTGGRTAGIRVSDFGGSVVEKVIDRTEFPCNFPNASKNGTNFQRLKVLFDVPKGNDGAVISLIAEAGEQSSAAMFDDVRVVQIEKADQNGHYFFEDFENVDEGWGPFVYGYNRPCNTHLSETHEPYTDDTIDGRFSLKTMDERHVGYVVRTLPSTLKLEPQSWYTVSFDYIADNADQYKFVVDEPYVDDAEFDATYEPKLAAENWAGAEEGAGAEADNGRLVVKSSVFDLETPEVVDGELTFKVESQRNGRCGAFVRYKNADSWVFIGYDTGSKWVWATPNTYGTLTNAGPSIDGDGKEHEVRIRYVGQYFKLWVDGEAVFEGELKAVPVQAGKIGFRSWFNSVARYSDVNLKYSQEAAESQVGARIAERMIPSGEGKMQISFKTDESEYSFIAFEKLNNSRGKLVIDNFTVDQGRK</sequence>
<dbReference type="Gene3D" id="2.60.120.200">
    <property type="match status" value="1"/>
</dbReference>
<gene>
    <name evidence="6" type="ORF">STSP2_02710</name>
</gene>
<evidence type="ECO:0000313" key="6">
    <source>
        <dbReference type="EMBL" id="AQT69519.1"/>
    </source>
</evidence>
<dbReference type="KEGG" id="alus:STSP2_02710"/>
<dbReference type="GO" id="GO:0030246">
    <property type="term" value="F:carbohydrate binding"/>
    <property type="evidence" value="ECO:0007669"/>
    <property type="project" value="InterPro"/>
</dbReference>
<dbReference type="Pfam" id="PF17451">
    <property type="entry name" value="Glyco_hyd_101C"/>
    <property type="match status" value="1"/>
</dbReference>
<feature type="domain" description="Endo-alpha-N-acetylgalactosaminidase" evidence="1">
    <location>
        <begin position="273"/>
        <end position="520"/>
    </location>
</feature>
<protein>
    <submittedName>
        <fullName evidence="6">Endo-alpha-N-acetylgalactosaminidase</fullName>
        <ecNumber evidence="6">3.2.1.97</ecNumber>
    </submittedName>
</protein>
<reference evidence="7" key="1">
    <citation type="submission" date="2017-02" db="EMBL/GenBank/DDBJ databases">
        <title>Comparative genomics and description of representatives of a novel lineage of planctomycetes thriving in anoxic sediments.</title>
        <authorList>
            <person name="Spring S."/>
            <person name="Bunk B."/>
            <person name="Sproer C."/>
        </authorList>
    </citation>
    <scope>NUCLEOTIDE SEQUENCE [LARGE SCALE GENOMIC DNA]</scope>
    <source>
        <strain evidence="7">ST-NAGAB-D1</strain>
    </source>
</reference>
<evidence type="ECO:0000259" key="1">
    <source>
        <dbReference type="Pfam" id="PF12905"/>
    </source>
</evidence>
<name>A0A1U9NNQ0_9BACT</name>
<dbReference type="Gene3D" id="2.60.40.1180">
    <property type="entry name" value="Golgi alpha-mannosidase II"/>
    <property type="match status" value="1"/>
</dbReference>
<keyword evidence="6" id="KW-0378">Hydrolase</keyword>
<dbReference type="EC" id="3.2.1.97" evidence="6"/>
<keyword evidence="6" id="KW-0326">Glycosidase</keyword>
<dbReference type="CDD" id="cd14244">
    <property type="entry name" value="GH_101_like"/>
    <property type="match status" value="1"/>
</dbReference>
<dbReference type="Pfam" id="PF18080">
    <property type="entry name" value="Gal_mutarotas_3"/>
    <property type="match status" value="1"/>
</dbReference>
<dbReference type="Pfam" id="PF12905">
    <property type="entry name" value="Glyco_hydro_101"/>
    <property type="match status" value="1"/>
</dbReference>
<dbReference type="Pfam" id="PF21466">
    <property type="entry name" value="GH101_dom-5"/>
    <property type="match status" value="1"/>
</dbReference>
<dbReference type="InterPro" id="IPR025706">
    <property type="entry name" value="Endoa_GalNAc"/>
</dbReference>
<proteinExistence type="predicted"/>
<dbReference type="InterPro" id="IPR040633">
    <property type="entry name" value="Gal_mutarotas_3"/>
</dbReference>
<accession>A0A1U9NNQ0</accession>
<evidence type="ECO:0000259" key="2">
    <source>
        <dbReference type="Pfam" id="PF17451"/>
    </source>
</evidence>
<dbReference type="Gene3D" id="2.70.98.10">
    <property type="match status" value="1"/>
</dbReference>
<dbReference type="InterPro" id="IPR013780">
    <property type="entry name" value="Glyco_hydro_b"/>
</dbReference>
<organism evidence="6 7">
    <name type="scientific">Anaerohalosphaera lusitana</name>
    <dbReference type="NCBI Taxonomy" id="1936003"/>
    <lineage>
        <taxon>Bacteria</taxon>
        <taxon>Pseudomonadati</taxon>
        <taxon>Planctomycetota</taxon>
        <taxon>Phycisphaerae</taxon>
        <taxon>Sedimentisphaerales</taxon>
        <taxon>Anaerohalosphaeraceae</taxon>
        <taxon>Anaerohalosphaera</taxon>
    </lineage>
</organism>
<dbReference type="Gene3D" id="3.20.20.80">
    <property type="entry name" value="Glycosidases"/>
    <property type="match status" value="1"/>
</dbReference>
<dbReference type="InterPro" id="IPR049314">
    <property type="entry name" value="GH101_dom-5"/>
</dbReference>
<dbReference type="Pfam" id="PF17974">
    <property type="entry name" value="GalBD_like"/>
    <property type="match status" value="1"/>
</dbReference>
<dbReference type="InterPro" id="IPR035364">
    <property type="entry name" value="Beta_sandwich_GH101"/>
</dbReference>
<evidence type="ECO:0000259" key="3">
    <source>
        <dbReference type="Pfam" id="PF17974"/>
    </source>
</evidence>
<feature type="domain" description="Endo-alpha-N-acetylgalactosaminidase" evidence="3">
    <location>
        <begin position="822"/>
        <end position="931"/>
    </location>
</feature>
<dbReference type="GO" id="GO:0033926">
    <property type="term" value="F:endo-alpha-N-acetylgalactosaminidase activity"/>
    <property type="evidence" value="ECO:0007669"/>
    <property type="project" value="UniProtKB-EC"/>
</dbReference>
<keyword evidence="7" id="KW-1185">Reference proteome</keyword>
<evidence type="ECO:0000313" key="7">
    <source>
        <dbReference type="Proteomes" id="UP000189674"/>
    </source>
</evidence>
<dbReference type="InterPro" id="IPR040502">
    <property type="entry name" value="GH101_dom-6"/>
</dbReference>
<dbReference type="SUPFAM" id="SSF49785">
    <property type="entry name" value="Galactose-binding domain-like"/>
    <property type="match status" value="1"/>
</dbReference>
<dbReference type="Gene3D" id="2.60.120.260">
    <property type="entry name" value="Galactose-binding domain-like"/>
    <property type="match status" value="2"/>
</dbReference>
<dbReference type="InterPro" id="IPR014718">
    <property type="entry name" value="GH-type_carb-bd"/>
</dbReference>
<dbReference type="Proteomes" id="UP000189674">
    <property type="component" value="Chromosome"/>
</dbReference>
<dbReference type="InterPro" id="IPR008979">
    <property type="entry name" value="Galactose-bd-like_sf"/>
</dbReference>
<dbReference type="OrthoDB" id="1095434at2"/>
<feature type="domain" description="Galactose mutarotase-like fold" evidence="4">
    <location>
        <begin position="51"/>
        <end position="272"/>
    </location>
</feature>
<feature type="domain" description="Endo-alpha-N-acetylgalactosaminidase" evidence="5">
    <location>
        <begin position="677"/>
        <end position="816"/>
    </location>
</feature>
<dbReference type="STRING" id="1936003.STSP2_02710"/>
<evidence type="ECO:0000259" key="4">
    <source>
        <dbReference type="Pfam" id="PF18080"/>
    </source>
</evidence>